<keyword evidence="3" id="KW-1185">Reference proteome</keyword>
<feature type="transmembrane region" description="Helical" evidence="1">
    <location>
        <begin position="40"/>
        <end position="66"/>
    </location>
</feature>
<keyword evidence="1" id="KW-0812">Transmembrane</keyword>
<dbReference type="OrthoDB" id="2542372at2"/>
<comment type="caution">
    <text evidence="2">The sequence shown here is derived from an EMBL/GenBank/DDBJ whole genome shotgun (WGS) entry which is preliminary data.</text>
</comment>
<gene>
    <name evidence="2" type="ORF">HGR_06821</name>
</gene>
<dbReference type="EMBL" id="AEGR01000050">
    <property type="protein sequence ID" value="EGI77329.1"/>
    <property type="molecule type" value="Genomic_DNA"/>
</dbReference>
<name>F3KSD5_9BURK</name>
<feature type="transmembrane region" description="Helical" evidence="1">
    <location>
        <begin position="224"/>
        <end position="244"/>
    </location>
</feature>
<protein>
    <submittedName>
        <fullName evidence="2">Uncharacterized protein</fullName>
    </submittedName>
</protein>
<keyword evidence="1" id="KW-0472">Membrane</keyword>
<organism evidence="2 3">
    <name type="scientific">Hylemonella gracilis ATCC 19624</name>
    <dbReference type="NCBI Taxonomy" id="887062"/>
    <lineage>
        <taxon>Bacteria</taxon>
        <taxon>Pseudomonadati</taxon>
        <taxon>Pseudomonadota</taxon>
        <taxon>Betaproteobacteria</taxon>
        <taxon>Burkholderiales</taxon>
        <taxon>Comamonadaceae</taxon>
        <taxon>Hylemonella</taxon>
    </lineage>
</organism>
<feature type="transmembrane region" description="Helical" evidence="1">
    <location>
        <begin position="156"/>
        <end position="173"/>
    </location>
</feature>
<dbReference type="RefSeq" id="WP_006297399.1">
    <property type="nucleotide sequence ID" value="NZ_AEGR01000050.1"/>
</dbReference>
<evidence type="ECO:0000313" key="2">
    <source>
        <dbReference type="EMBL" id="EGI77329.1"/>
    </source>
</evidence>
<feature type="transmembrane region" description="Helical" evidence="1">
    <location>
        <begin position="256"/>
        <end position="274"/>
    </location>
</feature>
<accession>F3KSD5</accession>
<evidence type="ECO:0000313" key="3">
    <source>
        <dbReference type="Proteomes" id="UP000016368"/>
    </source>
</evidence>
<feature type="transmembrane region" description="Helical" evidence="1">
    <location>
        <begin position="193"/>
        <end position="218"/>
    </location>
</feature>
<dbReference type="STRING" id="887062.HGR_06821"/>
<feature type="transmembrane region" description="Helical" evidence="1">
    <location>
        <begin position="7"/>
        <end position="25"/>
    </location>
</feature>
<dbReference type="Proteomes" id="UP000016368">
    <property type="component" value="Unassembled WGS sequence"/>
</dbReference>
<feature type="transmembrane region" description="Helical" evidence="1">
    <location>
        <begin position="114"/>
        <end position="136"/>
    </location>
</feature>
<reference evidence="2 3" key="1">
    <citation type="journal article" date="2011" name="EMBO J.">
        <title>Structural diversity of bacterial flagellar motors.</title>
        <authorList>
            <person name="Chen S."/>
            <person name="Beeby M."/>
            <person name="Murphy G.E."/>
            <person name="Leadbetter J.R."/>
            <person name="Hendrixson D.R."/>
            <person name="Briegel A."/>
            <person name="Li Z."/>
            <person name="Shi J."/>
            <person name="Tocheva E.I."/>
            <person name="Muller A."/>
            <person name="Dobro M.J."/>
            <person name="Jensen G.J."/>
        </authorList>
    </citation>
    <scope>NUCLEOTIDE SEQUENCE [LARGE SCALE GENOMIC DNA]</scope>
    <source>
        <strain evidence="2 3">ATCC 19624</strain>
    </source>
</reference>
<dbReference type="AlphaFoldDB" id="F3KSD5"/>
<sequence length="313" mass="33524">MKRALKIVGYLLTVACIVFLGRQFVNGFHALPPLEWNARLVLIACFVVGLGVLTQFFGAVILKVLLIGGQVNLQLRDAFVLYGRSSIAKYLPGNIFHYVGRIVLGKAYGIAPQAMAVCSILEVLLAIAAAALVTAPGVFLDWQLLAALGLDFSPKWLALGLACAISIILAGILHPRTRSWMGAQHAYLSPKRLAFAFVLNVADYIMLGISLYLLQFLFVSEGAFLSWASLTWGFALAWAIGFVMPGAPGGVGVREFIAFALFAPSIGGASAASLFLGLRILNIAGELVTFAIATGTAMLQRKEKRTHDSTNPV</sequence>
<proteinExistence type="predicted"/>
<keyword evidence="1" id="KW-1133">Transmembrane helix</keyword>
<evidence type="ECO:0000256" key="1">
    <source>
        <dbReference type="SAM" id="Phobius"/>
    </source>
</evidence>
<dbReference type="eggNOG" id="COG0392">
    <property type="taxonomic scope" value="Bacteria"/>
</dbReference>